<dbReference type="Pfam" id="PF12838">
    <property type="entry name" value="Fer4_7"/>
    <property type="match status" value="1"/>
</dbReference>
<accession>A0AAW7ZGV5</accession>
<evidence type="ECO:0000313" key="11">
    <source>
        <dbReference type="Proteomes" id="UP001172911"/>
    </source>
</evidence>
<dbReference type="Pfam" id="PF12831">
    <property type="entry name" value="FAD_oxidored"/>
    <property type="match status" value="1"/>
</dbReference>
<dbReference type="InterPro" id="IPR009051">
    <property type="entry name" value="Helical_ferredxn"/>
</dbReference>
<dbReference type="PRINTS" id="PR00368">
    <property type="entry name" value="FADPNR"/>
</dbReference>
<dbReference type="EMBL" id="JARPTC010000022">
    <property type="protein sequence ID" value="MDO7788607.1"/>
    <property type="molecule type" value="Genomic_DNA"/>
</dbReference>
<organism evidence="10 11">
    <name type="scientific">Desulforamulus aquiferis</name>
    <dbReference type="NCBI Taxonomy" id="1397668"/>
    <lineage>
        <taxon>Bacteria</taxon>
        <taxon>Bacillati</taxon>
        <taxon>Bacillota</taxon>
        <taxon>Clostridia</taxon>
        <taxon>Eubacteriales</taxon>
        <taxon>Peptococcaceae</taxon>
        <taxon>Desulforamulus</taxon>
    </lineage>
</organism>
<dbReference type="SUPFAM" id="SSF51905">
    <property type="entry name" value="FAD/NAD(P)-binding domain"/>
    <property type="match status" value="3"/>
</dbReference>
<evidence type="ECO:0000256" key="5">
    <source>
        <dbReference type="ARBA" id="ARBA00022827"/>
    </source>
</evidence>
<feature type="domain" description="4Fe-4S ferredoxin-type" evidence="9">
    <location>
        <begin position="1437"/>
        <end position="1467"/>
    </location>
</feature>
<keyword evidence="5" id="KW-0285">Flavoprotein</keyword>
<dbReference type="GO" id="GO:0051539">
    <property type="term" value="F:4 iron, 4 sulfur cluster binding"/>
    <property type="evidence" value="ECO:0007669"/>
    <property type="project" value="UniProtKB-KW"/>
</dbReference>
<dbReference type="PANTHER" id="PTHR43498:SF1">
    <property type="entry name" value="COB--COM HETERODISULFIDE REDUCTASE IRON-SULFUR SUBUNIT A"/>
    <property type="match status" value="1"/>
</dbReference>
<dbReference type="PANTHER" id="PTHR43498">
    <property type="entry name" value="FERREDOXIN:COB-COM HETERODISULFIDE REDUCTASE SUBUNIT A"/>
    <property type="match status" value="1"/>
</dbReference>
<evidence type="ECO:0000256" key="4">
    <source>
        <dbReference type="ARBA" id="ARBA00022723"/>
    </source>
</evidence>
<keyword evidence="3" id="KW-0004">4Fe-4S</keyword>
<evidence type="ECO:0000256" key="6">
    <source>
        <dbReference type="ARBA" id="ARBA00023002"/>
    </source>
</evidence>
<dbReference type="InterPro" id="IPR036188">
    <property type="entry name" value="FAD/NAD-bd_sf"/>
</dbReference>
<evidence type="ECO:0000256" key="2">
    <source>
        <dbReference type="ARBA" id="ARBA00006561"/>
    </source>
</evidence>
<dbReference type="Gene3D" id="3.30.70.20">
    <property type="match status" value="1"/>
</dbReference>
<feature type="domain" description="4Fe-4S ferredoxin-type" evidence="9">
    <location>
        <begin position="105"/>
        <end position="135"/>
    </location>
</feature>
<feature type="domain" description="4Fe-4S ferredoxin-type" evidence="9">
    <location>
        <begin position="1407"/>
        <end position="1436"/>
    </location>
</feature>
<dbReference type="PROSITE" id="PS00198">
    <property type="entry name" value="4FE4S_FER_1"/>
    <property type="match status" value="2"/>
</dbReference>
<keyword evidence="8" id="KW-0411">Iron-sulfur</keyword>
<name>A0AAW7ZGV5_9FIRM</name>
<evidence type="ECO:0000313" key="10">
    <source>
        <dbReference type="EMBL" id="MDO7788607.1"/>
    </source>
</evidence>
<dbReference type="InterPro" id="IPR017896">
    <property type="entry name" value="4Fe4S_Fe-S-bd"/>
</dbReference>
<dbReference type="GO" id="GO:0016491">
    <property type="term" value="F:oxidoreductase activity"/>
    <property type="evidence" value="ECO:0007669"/>
    <property type="project" value="UniProtKB-KW"/>
</dbReference>
<dbReference type="InterPro" id="IPR039650">
    <property type="entry name" value="HdrA-like"/>
</dbReference>
<dbReference type="PROSITE" id="PS51379">
    <property type="entry name" value="4FE4S_FER_2"/>
    <property type="match status" value="3"/>
</dbReference>
<dbReference type="SUPFAM" id="SSF46548">
    <property type="entry name" value="alpha-helical ferredoxin"/>
    <property type="match status" value="2"/>
</dbReference>
<gene>
    <name evidence="10" type="ORF">P6N53_15370</name>
</gene>
<dbReference type="Gene3D" id="3.40.50.720">
    <property type="entry name" value="NAD(P)-binding Rossmann-like Domain"/>
    <property type="match status" value="1"/>
</dbReference>
<dbReference type="Pfam" id="PF00037">
    <property type="entry name" value="Fer4"/>
    <property type="match status" value="1"/>
</dbReference>
<keyword evidence="5" id="KW-0274">FAD</keyword>
<dbReference type="InterPro" id="IPR028261">
    <property type="entry name" value="DPD_II"/>
</dbReference>
<comment type="cofactor">
    <cofactor evidence="1">
        <name>FAD</name>
        <dbReference type="ChEBI" id="CHEBI:57692"/>
    </cofactor>
</comment>
<dbReference type="InterPro" id="IPR023753">
    <property type="entry name" value="FAD/NAD-binding_dom"/>
</dbReference>
<keyword evidence="7" id="KW-0408">Iron</keyword>
<proteinExistence type="inferred from homology"/>
<dbReference type="GO" id="GO:0046872">
    <property type="term" value="F:metal ion binding"/>
    <property type="evidence" value="ECO:0007669"/>
    <property type="project" value="UniProtKB-KW"/>
</dbReference>
<sequence>MNKEQEANKLVGAVMVVGGGISGMQSALDLAESGFKVYLLEEKPAIGGTMARLDKTFPTNDCAMCIMSPKLVDTGRHKNIQIVTGAKITDVSGEPGNFRVKVKQRARYIDLAKCTGCGDCARVCPVELPNNFNGNLDSRKATYKLYAQATPNAFAIEKRGLAPCKATCPSGVNVQGYIQLVKSGKYVDAWKMIYQDMPFPAVLGRICAHPCQGACNRASIDESVQIKNLKRFAADVAYRDLDNLPLPERDFQREEKVAVIGSGPAGLSAAYFLSLQGYQVTVFEALPVTGGMMRVGIPEYRLPKKWVDLEIELIKKLGVEIRLNTALGKDITIDKLFADGYKAIFLGVGAQEGLQLNVPGNDLKGVLTAVEMLRGVGLGEDVKVGSKVMVVGGGNVAMDAARVSRRLGAEVHVLTLEAQGQLPADPEEIQEAIEEGVKFHYSGSVKEIRGVNGKVSGLITANVIRLFDDEGCFSPMCGDELTDWNGFDGVIIAIGQRPDLSFAGDKPIINEQGNRLVADRDTLATSVPGIFAGGDVQTGPRLLIDAVGAGKRAAESIHRYIQGEDLRAGRTFLISPEEISPLRQKKCEVNKEPAIKQSYISPEIRSSGFNEVALGYSEEQACAEAERCLNCAVCSECLQCVDVCIPKAINHEMRDQELEYEVGALVLNPGFKPYDPSDLYLYGYGRYPNVVTSIQFERILSASGPFSGHMIRPSDHKEPAKIAWIQCVGSRNEKIGQGFCSSVCCMYAIKQAMIAKEHSHHPLDTTIFYMDLRTHGKDFERYQNRAKDEHGIKFVRSRIYGIDPTSKGSDDLAIRYADESGNIHYETFDMVVLSIGLSAPEGSAELARAVGIELDRYGFCRSLDFSPGQSSRQGVFTSGAFGEPKDIPETVVDASAAAAMASRLLAPARGTMTAVQEYPPERDVSRELPRVGVFVCNCGINIGSVVNVTEVADFAAELAGVVHTEEFLFTCSQDNIIKIKERISEHKLNRVVVASCTPRTHAPLFQSSMKEAGLNPYLYEHANIREQSSWVHREFPKEATEKAKDLVRMAVAKVRLLKPVQPTFIDVNPKVLVVGGGIAGMTAALSLAEQGFHSVLVEKSRDLGGMANELCYSYDGGDLPRFLNGLKADVKANELIEVMLKSQVQNVAGYLGNYKTKIIRNDESTSEIEHGGVIIATGANPVVPTEYLYGENPSVITQVQLEQRMYYQGLGDANTIVMINCVGSREQERPYCSRVCCTQSIKNALKIKELNQDARVVILYRDIRTFGFKEEYYVEARRKGVIFIRYGLDNKPKVESEGEKITVTAMDHVLQLNIKIDADLLVLANGMEARKDNLELSQMFKVPINNDGFYLEAHMKLRPVDFAADGLYLCGLAHGPKNIRSTIAQANAASIRAVSLLSKGKLESLGITVQVDTELCKGCGICVAACAYGARVIDEKKRVALVREVLCQGCGACAVACPNGATQQKGFEKEQMLAMIDAALF</sequence>
<evidence type="ECO:0000256" key="3">
    <source>
        <dbReference type="ARBA" id="ARBA00022485"/>
    </source>
</evidence>
<evidence type="ECO:0000259" key="9">
    <source>
        <dbReference type="PROSITE" id="PS51379"/>
    </source>
</evidence>
<evidence type="ECO:0000256" key="7">
    <source>
        <dbReference type="ARBA" id="ARBA00023004"/>
    </source>
</evidence>
<comment type="similarity">
    <text evidence="2">Belongs to the HdrA family.</text>
</comment>
<keyword evidence="6" id="KW-0560">Oxidoreductase</keyword>
<dbReference type="Pfam" id="PF14691">
    <property type="entry name" value="Fer4_20"/>
    <property type="match status" value="1"/>
</dbReference>
<dbReference type="InterPro" id="IPR017900">
    <property type="entry name" value="4Fe4S_Fe_S_CS"/>
</dbReference>
<comment type="caution">
    <text evidence="10">The sequence shown here is derived from an EMBL/GenBank/DDBJ whole genome shotgun (WGS) entry which is preliminary data.</text>
</comment>
<dbReference type="Gene3D" id="1.10.1060.10">
    <property type="entry name" value="Alpha-helical ferredoxin"/>
    <property type="match status" value="1"/>
</dbReference>
<protein>
    <submittedName>
        <fullName evidence="10">FAD-dependent oxidoreductase</fullName>
    </submittedName>
</protein>
<dbReference type="Proteomes" id="UP001172911">
    <property type="component" value="Unassembled WGS sequence"/>
</dbReference>
<dbReference type="PRINTS" id="PR00469">
    <property type="entry name" value="PNDRDTASEII"/>
</dbReference>
<dbReference type="Gene3D" id="3.50.50.60">
    <property type="entry name" value="FAD/NAD(P)-binding domain"/>
    <property type="match status" value="3"/>
</dbReference>
<evidence type="ECO:0000256" key="8">
    <source>
        <dbReference type="ARBA" id="ARBA00023014"/>
    </source>
</evidence>
<reference evidence="10" key="1">
    <citation type="journal article" date="2023" name="J. Hazard. Mater.">
        <title>Anaerobic biodegradation of pyrene and benzo[a]pyrene by a new sulfate-reducing Desulforamulus aquiferis strain DSA.</title>
        <authorList>
            <person name="Zhang Z."/>
            <person name="Sun J."/>
            <person name="Gong X."/>
            <person name="Wang C."/>
            <person name="Wang H."/>
        </authorList>
    </citation>
    <scope>NUCLEOTIDE SEQUENCE</scope>
    <source>
        <strain evidence="10">DSA</strain>
    </source>
</reference>
<dbReference type="SUPFAM" id="SSF54862">
    <property type="entry name" value="4Fe-4S ferredoxins"/>
    <property type="match status" value="1"/>
</dbReference>
<evidence type="ECO:0000256" key="1">
    <source>
        <dbReference type="ARBA" id="ARBA00001974"/>
    </source>
</evidence>
<dbReference type="RefSeq" id="WP_304544693.1">
    <property type="nucleotide sequence ID" value="NZ_JARPTC010000022.1"/>
</dbReference>
<keyword evidence="11" id="KW-1185">Reference proteome</keyword>
<reference evidence="10" key="2">
    <citation type="submission" date="2023-03" db="EMBL/GenBank/DDBJ databases">
        <authorList>
            <person name="Zhang Z."/>
        </authorList>
    </citation>
    <scope>NUCLEOTIDE SEQUENCE</scope>
    <source>
        <strain evidence="10">DSA</strain>
    </source>
</reference>
<dbReference type="Pfam" id="PF07992">
    <property type="entry name" value="Pyr_redox_2"/>
    <property type="match status" value="2"/>
</dbReference>
<dbReference type="SUPFAM" id="SSF51971">
    <property type="entry name" value="Nucleotide-binding domain"/>
    <property type="match status" value="1"/>
</dbReference>
<keyword evidence="4" id="KW-0479">Metal-binding</keyword>